<dbReference type="Proteomes" id="UP000054783">
    <property type="component" value="Unassembled WGS sequence"/>
</dbReference>
<evidence type="ECO:0000313" key="2">
    <source>
        <dbReference type="Proteomes" id="UP000054783"/>
    </source>
</evidence>
<accession>A0A0V0Z7V0</accession>
<dbReference type="AlphaFoldDB" id="A0A0V0Z7V0"/>
<organism evidence="1 2">
    <name type="scientific">Trichinella patagoniensis</name>
    <dbReference type="NCBI Taxonomy" id="990121"/>
    <lineage>
        <taxon>Eukaryota</taxon>
        <taxon>Metazoa</taxon>
        <taxon>Ecdysozoa</taxon>
        <taxon>Nematoda</taxon>
        <taxon>Enoplea</taxon>
        <taxon>Dorylaimia</taxon>
        <taxon>Trichinellida</taxon>
        <taxon>Trichinellidae</taxon>
        <taxon>Trichinella</taxon>
    </lineage>
</organism>
<feature type="non-terminal residue" evidence="1">
    <location>
        <position position="1"/>
    </location>
</feature>
<evidence type="ECO:0000313" key="1">
    <source>
        <dbReference type="EMBL" id="KRY08403.1"/>
    </source>
</evidence>
<sequence length="61" mass="6757">LWVCPLSCSSTAYVPPNRHEAHIDLSFAALTFIPIVESEQYHGVHCLGHTMNSFEKTSVAL</sequence>
<dbReference type="EMBL" id="JYDQ01000336">
    <property type="protein sequence ID" value="KRY08403.1"/>
    <property type="molecule type" value="Genomic_DNA"/>
</dbReference>
<comment type="caution">
    <text evidence="1">The sequence shown here is derived from an EMBL/GenBank/DDBJ whole genome shotgun (WGS) entry which is preliminary data.</text>
</comment>
<proteinExistence type="predicted"/>
<reference evidence="1 2" key="1">
    <citation type="submission" date="2015-01" db="EMBL/GenBank/DDBJ databases">
        <title>Evolution of Trichinella species and genotypes.</title>
        <authorList>
            <person name="Korhonen P.K."/>
            <person name="Edoardo P."/>
            <person name="Giuseppe L.R."/>
            <person name="Gasser R.B."/>
        </authorList>
    </citation>
    <scope>NUCLEOTIDE SEQUENCE [LARGE SCALE GENOMIC DNA]</scope>
    <source>
        <strain evidence="1">ISS2496</strain>
    </source>
</reference>
<gene>
    <name evidence="1" type="ORF">T12_16682</name>
</gene>
<keyword evidence="2" id="KW-1185">Reference proteome</keyword>
<name>A0A0V0Z7V0_9BILA</name>
<protein>
    <submittedName>
        <fullName evidence="1">Uncharacterized protein</fullName>
    </submittedName>
</protein>